<proteinExistence type="evidence at transcript level"/>
<dbReference type="EMBL" id="AJ249904">
    <property type="protein sequence ID" value="CAC80638.1"/>
    <property type="molecule type" value="mRNA"/>
</dbReference>
<reference evidence="1" key="2">
    <citation type="submission" date="1999-09" db="EMBL/GenBank/DDBJ databases">
        <authorList>
            <person name="Brugiere N."/>
            <person name="Cui Y."/>
            <person name="Jackman L."/>
            <person name="Rothstein S.J."/>
        </authorList>
    </citation>
    <scope>NUCLEOTIDE SEQUENCE</scope>
</reference>
<gene>
    <name evidence="1" type="primary">bkin</name>
</gene>
<evidence type="ECO:0000313" key="1">
    <source>
        <dbReference type="EMBL" id="CAC80638.1"/>
    </source>
</evidence>
<accession>Q93YL6</accession>
<reference evidence="1" key="1">
    <citation type="submission" date="1999-09" db="EMBL/GenBank/DDBJ databases">
        <title>A structural and transcriptional comparative analysis of the S locus regions in two self-incompatible Brassica napus lines.</title>
        <authorList>
            <person name="Cui Y."/>
            <person name="Brugiere N."/>
            <person name="Jackman L."/>
            <person name="Bi Y.M."/>
            <person name="Rothstein S.J."/>
        </authorList>
    </citation>
    <scope>NUCLEOTIDE SEQUENCE</scope>
</reference>
<name>Q93YL6_BRANA</name>
<dbReference type="Gene3D" id="3.30.200.20">
    <property type="entry name" value="Phosphorylase Kinase, domain 1"/>
    <property type="match status" value="1"/>
</dbReference>
<sequence>MSQEEMDRSSDRFGSGGVDPFYQSTNLVKLFALVLLAKVKIGEHLLTGHKVAIKILNRRKIKTCKLKTK</sequence>
<dbReference type="AlphaFoldDB" id="Q93YL6"/>
<protein>
    <submittedName>
        <fullName evidence="1">Uncharacterized protein bkin</fullName>
    </submittedName>
</protein>
<organism evidence="1">
    <name type="scientific">Brassica napus</name>
    <name type="common">Rape</name>
    <dbReference type="NCBI Taxonomy" id="3708"/>
    <lineage>
        <taxon>Eukaryota</taxon>
        <taxon>Viridiplantae</taxon>
        <taxon>Streptophyta</taxon>
        <taxon>Embryophyta</taxon>
        <taxon>Tracheophyta</taxon>
        <taxon>Spermatophyta</taxon>
        <taxon>Magnoliopsida</taxon>
        <taxon>eudicotyledons</taxon>
        <taxon>Gunneridae</taxon>
        <taxon>Pentapetalae</taxon>
        <taxon>rosids</taxon>
        <taxon>malvids</taxon>
        <taxon>Brassicales</taxon>
        <taxon>Brassicaceae</taxon>
        <taxon>Brassiceae</taxon>
        <taxon>Brassica</taxon>
    </lineage>
</organism>